<organism evidence="2 3">
    <name type="scientific">Thalassiosira oceanica</name>
    <name type="common">Marine diatom</name>
    <dbReference type="NCBI Taxonomy" id="159749"/>
    <lineage>
        <taxon>Eukaryota</taxon>
        <taxon>Sar</taxon>
        <taxon>Stramenopiles</taxon>
        <taxon>Ochrophyta</taxon>
        <taxon>Bacillariophyta</taxon>
        <taxon>Coscinodiscophyceae</taxon>
        <taxon>Thalassiosirophycidae</taxon>
        <taxon>Thalassiosirales</taxon>
        <taxon>Thalassiosiraceae</taxon>
        <taxon>Thalassiosira</taxon>
    </lineage>
</organism>
<accession>K0TF12</accession>
<dbReference type="AlphaFoldDB" id="K0TF12"/>
<dbReference type="Proteomes" id="UP000266841">
    <property type="component" value="Unassembled WGS sequence"/>
</dbReference>
<reference evidence="2 3" key="1">
    <citation type="journal article" date="2012" name="Genome Biol.">
        <title>Genome and low-iron response of an oceanic diatom adapted to chronic iron limitation.</title>
        <authorList>
            <person name="Lommer M."/>
            <person name="Specht M."/>
            <person name="Roy A.S."/>
            <person name="Kraemer L."/>
            <person name="Andreson R."/>
            <person name="Gutowska M.A."/>
            <person name="Wolf J."/>
            <person name="Bergner S.V."/>
            <person name="Schilhabel M.B."/>
            <person name="Klostermeier U.C."/>
            <person name="Beiko R.G."/>
            <person name="Rosenstiel P."/>
            <person name="Hippler M."/>
            <person name="Laroche J."/>
        </authorList>
    </citation>
    <scope>NUCLEOTIDE SEQUENCE [LARGE SCALE GENOMIC DNA]</scope>
    <source>
        <strain evidence="2 3">CCMP1005</strain>
    </source>
</reference>
<evidence type="ECO:0000313" key="2">
    <source>
        <dbReference type="EMBL" id="EJK72101.1"/>
    </source>
</evidence>
<feature type="non-terminal residue" evidence="2">
    <location>
        <position position="1"/>
    </location>
</feature>
<name>K0TF12_THAOC</name>
<protein>
    <submittedName>
        <fullName evidence="2">Uncharacterized protein</fullName>
    </submittedName>
</protein>
<dbReference type="EMBL" id="AGNL01006373">
    <property type="protein sequence ID" value="EJK72101.1"/>
    <property type="molecule type" value="Genomic_DNA"/>
</dbReference>
<sequence length="238" mass="26165">TYTIILSSIEGKRSRQLKRDIGGGTKSPRVTAWMRAGCKRASWGRRERWRFVTPQLSSGVPRMPPLPSALAQTKALEPELAGRARRTWLAVKEPKKTIPFHSLYHEGDRKGCGRTPGVTANLPHRRRTYNPHKERRTQKGFVGALEGRGGRWIGDEGFYGGGGGGSEASLSHYRPVGPEKKKDEMAKLVRRKTDGRTILRLKPGKLSRPAPQALTKDPCLRGGEGHGAPFTAGSEAPS</sequence>
<evidence type="ECO:0000313" key="3">
    <source>
        <dbReference type="Proteomes" id="UP000266841"/>
    </source>
</evidence>
<feature type="region of interest" description="Disordered" evidence="1">
    <location>
        <begin position="201"/>
        <end position="238"/>
    </location>
</feature>
<evidence type="ECO:0000256" key="1">
    <source>
        <dbReference type="SAM" id="MobiDB-lite"/>
    </source>
</evidence>
<keyword evidence="3" id="KW-1185">Reference proteome</keyword>
<gene>
    <name evidence="2" type="ORF">THAOC_06403</name>
</gene>
<proteinExistence type="predicted"/>
<comment type="caution">
    <text evidence="2">The sequence shown here is derived from an EMBL/GenBank/DDBJ whole genome shotgun (WGS) entry which is preliminary data.</text>
</comment>